<sequence>MRIEPAFRLMLMYFEDAVVKAAVGAVGLEKTKGCHFHFSQAVIRMIRSLGLFPLYDKTNKAFWRTSTG</sequence>
<reference evidence="2" key="1">
    <citation type="submission" date="2022-11" db="UniProtKB">
        <authorList>
            <consortium name="WormBaseParasite"/>
        </authorList>
    </citation>
    <scope>IDENTIFICATION</scope>
</reference>
<proteinExistence type="predicted"/>
<organism evidence="1 2">
    <name type="scientific">Ditylenchus dipsaci</name>
    <dbReference type="NCBI Taxonomy" id="166011"/>
    <lineage>
        <taxon>Eukaryota</taxon>
        <taxon>Metazoa</taxon>
        <taxon>Ecdysozoa</taxon>
        <taxon>Nematoda</taxon>
        <taxon>Chromadorea</taxon>
        <taxon>Rhabditida</taxon>
        <taxon>Tylenchina</taxon>
        <taxon>Tylenchomorpha</taxon>
        <taxon>Sphaerularioidea</taxon>
        <taxon>Anguinidae</taxon>
        <taxon>Anguininae</taxon>
        <taxon>Ditylenchus</taxon>
    </lineage>
</organism>
<dbReference type="Proteomes" id="UP000887574">
    <property type="component" value="Unplaced"/>
</dbReference>
<dbReference type="WBParaSite" id="jg8050">
    <property type="protein sequence ID" value="jg8050"/>
    <property type="gene ID" value="jg8050"/>
</dbReference>
<keyword evidence="1" id="KW-1185">Reference proteome</keyword>
<dbReference type="AlphaFoldDB" id="A0A915EPC2"/>
<name>A0A915EPC2_9BILA</name>
<evidence type="ECO:0000313" key="2">
    <source>
        <dbReference type="WBParaSite" id="jg8050"/>
    </source>
</evidence>
<evidence type="ECO:0000313" key="1">
    <source>
        <dbReference type="Proteomes" id="UP000887574"/>
    </source>
</evidence>
<protein>
    <submittedName>
        <fullName evidence="2">Transposase</fullName>
    </submittedName>
</protein>
<accession>A0A915EPC2</accession>